<dbReference type="RefSeq" id="WP_154287039.1">
    <property type="nucleotide sequence ID" value="NZ_WKJI01000002.1"/>
</dbReference>
<evidence type="ECO:0000313" key="2">
    <source>
        <dbReference type="EMBL" id="MRX46957.1"/>
    </source>
</evidence>
<keyword evidence="1" id="KW-0472">Membrane</keyword>
<keyword evidence="3" id="KW-1185">Reference proteome</keyword>
<evidence type="ECO:0000256" key="1">
    <source>
        <dbReference type="SAM" id="Phobius"/>
    </source>
</evidence>
<keyword evidence="1" id="KW-1133">Transmembrane helix</keyword>
<gene>
    <name evidence="2" type="ORF">GJJ64_07160</name>
</gene>
<dbReference type="InterPro" id="IPR025407">
    <property type="entry name" value="DUF4133"/>
</dbReference>
<keyword evidence="1" id="KW-0812">Transmembrane</keyword>
<name>A0A7K0FPH8_9SPHI</name>
<feature type="transmembrane region" description="Helical" evidence="1">
    <location>
        <begin position="24"/>
        <end position="42"/>
    </location>
</feature>
<evidence type="ECO:0000313" key="3">
    <source>
        <dbReference type="Proteomes" id="UP000462931"/>
    </source>
</evidence>
<organism evidence="2 3">
    <name type="scientific">Pedobacter puniceum</name>
    <dbReference type="NCBI Taxonomy" id="2666136"/>
    <lineage>
        <taxon>Bacteria</taxon>
        <taxon>Pseudomonadati</taxon>
        <taxon>Bacteroidota</taxon>
        <taxon>Sphingobacteriia</taxon>
        <taxon>Sphingobacteriales</taxon>
        <taxon>Sphingobacteriaceae</taxon>
        <taxon>Pedobacter</taxon>
    </lineage>
</organism>
<proteinExistence type="predicted"/>
<comment type="caution">
    <text evidence="2">The sequence shown here is derived from an EMBL/GenBank/DDBJ whole genome shotgun (WGS) entry which is preliminary data.</text>
</comment>
<reference evidence="2 3" key="1">
    <citation type="submission" date="2019-11" db="EMBL/GenBank/DDBJ databases">
        <authorList>
            <person name="Cheng Q."/>
            <person name="Yang Z."/>
        </authorList>
    </citation>
    <scope>NUCLEOTIDE SEQUENCE [LARGE SCALE GENOMIC DNA]</scope>
    <source>
        <strain evidence="2 3">HX-22-1</strain>
    </source>
</reference>
<dbReference type="EMBL" id="WKJI01000002">
    <property type="protein sequence ID" value="MRX46957.1"/>
    <property type="molecule type" value="Genomic_DNA"/>
</dbReference>
<feature type="transmembrane region" description="Helical" evidence="1">
    <location>
        <begin position="48"/>
        <end position="68"/>
    </location>
</feature>
<sequence>MATVYHINKGINKPIEFKGLKAQYIVYLGIGLVFLLLLFAILYILKVHLALCIAIVGLLCMALITMVYRLSREFGQYGILKFIAKRKIPQFLSSSSRNVFLQLKSKGGENG</sequence>
<accession>A0A7K0FPH8</accession>
<dbReference type="Proteomes" id="UP000462931">
    <property type="component" value="Unassembled WGS sequence"/>
</dbReference>
<dbReference type="Pfam" id="PF13571">
    <property type="entry name" value="DUF4133"/>
    <property type="match status" value="1"/>
</dbReference>
<dbReference type="AlphaFoldDB" id="A0A7K0FPH8"/>
<protein>
    <submittedName>
        <fullName evidence="2">DUF4133 domain-containing protein</fullName>
    </submittedName>
</protein>